<dbReference type="GO" id="GO:0016625">
    <property type="term" value="F:oxidoreductase activity, acting on the aldehyde or oxo group of donors, iron-sulfur protein as acceptor"/>
    <property type="evidence" value="ECO:0007669"/>
    <property type="project" value="InterPro"/>
</dbReference>
<keyword evidence="1" id="KW-0560">Oxidoreductase</keyword>
<reference evidence="3" key="1">
    <citation type="submission" date="2020-10" db="EMBL/GenBank/DDBJ databases">
        <authorList>
            <person name="Gilroy R."/>
        </authorList>
    </citation>
    <scope>NUCLEOTIDE SEQUENCE</scope>
    <source>
        <strain evidence="3">CHK154-7741</strain>
    </source>
</reference>
<name>A0A9D1MY10_9CLOT</name>
<dbReference type="PANTHER" id="PTHR42730:SF1">
    <property type="entry name" value="2-OXOGLUTARATE SYNTHASE SUBUNIT KORC"/>
    <property type="match status" value="1"/>
</dbReference>
<accession>A0A9D1MY10</accession>
<dbReference type="InterPro" id="IPR019752">
    <property type="entry name" value="Pyrv/ketoisovalerate_OxRed_cat"/>
</dbReference>
<dbReference type="InterPro" id="IPR002869">
    <property type="entry name" value="Pyrv_flavodox_OxRed_cen"/>
</dbReference>
<proteinExistence type="predicted"/>
<evidence type="ECO:0000256" key="1">
    <source>
        <dbReference type="ARBA" id="ARBA00023002"/>
    </source>
</evidence>
<evidence type="ECO:0000313" key="4">
    <source>
        <dbReference type="Proteomes" id="UP000886748"/>
    </source>
</evidence>
<dbReference type="NCBIfam" id="TIGR02175">
    <property type="entry name" value="PorC_KorC"/>
    <property type="match status" value="1"/>
</dbReference>
<dbReference type="Pfam" id="PF01558">
    <property type="entry name" value="POR"/>
    <property type="match status" value="1"/>
</dbReference>
<dbReference type="PANTHER" id="PTHR42730">
    <property type="entry name" value="2-OXOGLUTARATE SYNTHASE SUBUNIT KORC"/>
    <property type="match status" value="1"/>
</dbReference>
<reference evidence="3" key="2">
    <citation type="journal article" date="2021" name="PeerJ">
        <title>Extensive microbial diversity within the chicken gut microbiome revealed by metagenomics and culture.</title>
        <authorList>
            <person name="Gilroy R."/>
            <person name="Ravi A."/>
            <person name="Getino M."/>
            <person name="Pursley I."/>
            <person name="Horton D.L."/>
            <person name="Alikhan N.F."/>
            <person name="Baker D."/>
            <person name="Gharbi K."/>
            <person name="Hall N."/>
            <person name="Watson M."/>
            <person name="Adriaenssens E.M."/>
            <person name="Foster-Nyarko E."/>
            <person name="Jarju S."/>
            <person name="Secka A."/>
            <person name="Antonio M."/>
            <person name="Oren A."/>
            <person name="Chaudhuri R.R."/>
            <person name="La Ragione R."/>
            <person name="Hildebrand F."/>
            <person name="Pallen M.J."/>
        </authorList>
    </citation>
    <scope>NUCLEOTIDE SEQUENCE</scope>
    <source>
        <strain evidence="3">CHK154-7741</strain>
    </source>
</reference>
<feature type="domain" description="Pyruvate/ketoisovalerate oxidoreductase catalytic" evidence="2">
    <location>
        <begin position="12"/>
        <end position="177"/>
    </location>
</feature>
<dbReference type="InterPro" id="IPR011894">
    <property type="entry name" value="PorC_KorC"/>
</dbReference>
<comment type="caution">
    <text evidence="3">The sequence shown here is derived from an EMBL/GenBank/DDBJ whole genome shotgun (WGS) entry which is preliminary data.</text>
</comment>
<evidence type="ECO:0000313" key="3">
    <source>
        <dbReference type="EMBL" id="HIU91633.1"/>
    </source>
</evidence>
<dbReference type="InterPro" id="IPR052554">
    <property type="entry name" value="2-oxoglutarate_synth_KorC"/>
</dbReference>
<dbReference type="Gene3D" id="3.40.920.10">
    <property type="entry name" value="Pyruvate-ferredoxin oxidoreductase, PFOR, domain III"/>
    <property type="match status" value="1"/>
</dbReference>
<dbReference type="SUPFAM" id="SSF53323">
    <property type="entry name" value="Pyruvate-ferredoxin oxidoreductase, PFOR, domain III"/>
    <property type="match status" value="1"/>
</dbReference>
<protein>
    <submittedName>
        <fullName evidence="3">2-oxoacid:acceptor oxidoreductase family protein</fullName>
    </submittedName>
</protein>
<organism evidence="3 4">
    <name type="scientific">Candidatus Limenecus avicola</name>
    <dbReference type="NCBI Taxonomy" id="2840847"/>
    <lineage>
        <taxon>Bacteria</taxon>
        <taxon>Bacillati</taxon>
        <taxon>Bacillota</taxon>
        <taxon>Clostridia</taxon>
        <taxon>Eubacteriales</taxon>
        <taxon>Clostridiaceae</taxon>
        <taxon>Clostridiaceae incertae sedis</taxon>
        <taxon>Candidatus Limenecus</taxon>
    </lineage>
</organism>
<dbReference type="EMBL" id="DVOD01000008">
    <property type="protein sequence ID" value="HIU91633.1"/>
    <property type="molecule type" value="Genomic_DNA"/>
</dbReference>
<sequence length="188" mass="20385">MQDMSVIISGFGGQGALFAGILLCHSAVFEGKHTTWFPAYGAEMRGGAVNCAVNISDKEVPSPIIDKADAVIALNDASQEKFESKVKPGGFMIVNSSLCHLKPKRTDIKYINIPFNELAQKLTQPTFINVMALGAFIEKTKILKLESIKEVMKEMAKTVSAKKAALLPNNLESVEFGANIIKNQLVTV</sequence>
<dbReference type="AlphaFoldDB" id="A0A9D1MY10"/>
<dbReference type="Proteomes" id="UP000886748">
    <property type="component" value="Unassembled WGS sequence"/>
</dbReference>
<gene>
    <name evidence="3" type="ORF">IAD26_00715</name>
</gene>
<evidence type="ECO:0000259" key="2">
    <source>
        <dbReference type="Pfam" id="PF01558"/>
    </source>
</evidence>